<dbReference type="Proteomes" id="UP000838756">
    <property type="component" value="Unassembled WGS sequence"/>
</dbReference>
<reference evidence="8" key="1">
    <citation type="submission" date="2022-03" db="EMBL/GenBank/DDBJ databases">
        <authorList>
            <person name="Lindestad O."/>
        </authorList>
    </citation>
    <scope>NUCLEOTIDE SEQUENCE</scope>
</reference>
<sequence length="100" mass="11240">MTDILSNWLSRYHLKLHRYLPPALINEMPGPDDDDVPGSCSHFTHVLKKLVQEKIPGLPPGGGLAAKQAFLDKVYREFHPEHEDSSEQFDCSDIAEAVNN</sequence>
<dbReference type="GO" id="GO:0000287">
    <property type="term" value="F:magnesium ion binding"/>
    <property type="evidence" value="ECO:0007669"/>
    <property type="project" value="InterPro"/>
</dbReference>
<evidence type="ECO:0000256" key="3">
    <source>
        <dbReference type="ARBA" id="ARBA00022723"/>
    </source>
</evidence>
<gene>
    <name evidence="8" type="primary">jg15953</name>
    <name evidence="8" type="ORF">PAEG_LOCUS20417</name>
</gene>
<comment type="cofactor">
    <cofactor evidence="1">
        <name>Mn(2+)</name>
        <dbReference type="ChEBI" id="CHEBI:29035"/>
    </cofactor>
</comment>
<evidence type="ECO:0000313" key="8">
    <source>
        <dbReference type="EMBL" id="CAH2244474.1"/>
    </source>
</evidence>
<keyword evidence="4" id="KW-0378">Hydrolase</keyword>
<evidence type="ECO:0000256" key="5">
    <source>
        <dbReference type="ARBA" id="ARBA00022842"/>
    </source>
</evidence>
<dbReference type="EMBL" id="CAKXAJ010025829">
    <property type="protein sequence ID" value="CAH2244474.1"/>
    <property type="molecule type" value="Genomic_DNA"/>
</dbReference>
<evidence type="ECO:0000256" key="2">
    <source>
        <dbReference type="ARBA" id="ARBA00006702"/>
    </source>
</evidence>
<organism evidence="8 9">
    <name type="scientific">Pararge aegeria aegeria</name>
    <dbReference type="NCBI Taxonomy" id="348720"/>
    <lineage>
        <taxon>Eukaryota</taxon>
        <taxon>Metazoa</taxon>
        <taxon>Ecdysozoa</taxon>
        <taxon>Arthropoda</taxon>
        <taxon>Hexapoda</taxon>
        <taxon>Insecta</taxon>
        <taxon>Pterygota</taxon>
        <taxon>Neoptera</taxon>
        <taxon>Endopterygota</taxon>
        <taxon>Lepidoptera</taxon>
        <taxon>Glossata</taxon>
        <taxon>Ditrysia</taxon>
        <taxon>Papilionoidea</taxon>
        <taxon>Nymphalidae</taxon>
        <taxon>Satyrinae</taxon>
        <taxon>Satyrini</taxon>
        <taxon>Parargina</taxon>
        <taxon>Pararge</taxon>
    </lineage>
</organism>
<dbReference type="Gene3D" id="1.10.10.430">
    <property type="entry name" value="Phosphatase 2C, C-terminal domain suprefamily"/>
    <property type="match status" value="1"/>
</dbReference>
<comment type="similarity">
    <text evidence="2">Belongs to the PP2C family.</text>
</comment>
<comment type="caution">
    <text evidence="8">The sequence shown here is derived from an EMBL/GenBank/DDBJ whole genome shotgun (WGS) entry which is preliminary data.</text>
</comment>
<name>A0A8S4S2I4_9NEOP</name>
<accession>A0A8S4S2I4</accession>
<dbReference type="InterPro" id="IPR036580">
    <property type="entry name" value="PP2C_C_sf"/>
</dbReference>
<evidence type="ECO:0000256" key="1">
    <source>
        <dbReference type="ARBA" id="ARBA00001936"/>
    </source>
</evidence>
<dbReference type="AlphaFoldDB" id="A0A8S4S2I4"/>
<keyword evidence="6" id="KW-0464">Manganese</keyword>
<evidence type="ECO:0000256" key="6">
    <source>
        <dbReference type="ARBA" id="ARBA00023211"/>
    </source>
</evidence>
<dbReference type="GO" id="GO:0030145">
    <property type="term" value="F:manganese ion binding"/>
    <property type="evidence" value="ECO:0007669"/>
    <property type="project" value="InterPro"/>
</dbReference>
<dbReference type="Pfam" id="PF07830">
    <property type="entry name" value="PP2C_C"/>
    <property type="match status" value="1"/>
</dbReference>
<feature type="domain" description="Protein serine/threonine phosphatase 2C C-terminal" evidence="7">
    <location>
        <begin position="42"/>
        <end position="75"/>
    </location>
</feature>
<dbReference type="GO" id="GO:0004721">
    <property type="term" value="F:phosphoprotein phosphatase activity"/>
    <property type="evidence" value="ECO:0007669"/>
    <property type="project" value="InterPro"/>
</dbReference>
<protein>
    <submittedName>
        <fullName evidence="8">Jg15953 protein</fullName>
    </submittedName>
</protein>
<keyword evidence="9" id="KW-1185">Reference proteome</keyword>
<dbReference type="InterPro" id="IPR012911">
    <property type="entry name" value="PP2C_C"/>
</dbReference>
<dbReference type="SUPFAM" id="SSF81601">
    <property type="entry name" value="Protein serine/threonine phosphatase 2C, C-terminal domain"/>
    <property type="match status" value="1"/>
</dbReference>
<evidence type="ECO:0000313" key="9">
    <source>
        <dbReference type="Proteomes" id="UP000838756"/>
    </source>
</evidence>
<proteinExistence type="inferred from homology"/>
<dbReference type="OrthoDB" id="8955490at2759"/>
<keyword evidence="5" id="KW-0460">Magnesium</keyword>
<evidence type="ECO:0000259" key="7">
    <source>
        <dbReference type="Pfam" id="PF07830"/>
    </source>
</evidence>
<evidence type="ECO:0000256" key="4">
    <source>
        <dbReference type="ARBA" id="ARBA00022801"/>
    </source>
</evidence>
<keyword evidence="3" id="KW-0479">Metal-binding</keyword>